<dbReference type="AlphaFoldDB" id="A0A160TDK6"/>
<evidence type="ECO:0000313" key="2">
    <source>
        <dbReference type="EMBL" id="CUS41768.1"/>
    </source>
</evidence>
<dbReference type="GO" id="GO:0015628">
    <property type="term" value="P:protein secretion by the type II secretion system"/>
    <property type="evidence" value="ECO:0007669"/>
    <property type="project" value="InterPro"/>
</dbReference>
<keyword evidence="1" id="KW-0472">Membrane</keyword>
<dbReference type="InterPro" id="IPR007690">
    <property type="entry name" value="T2SS_GspM"/>
</dbReference>
<gene>
    <name evidence="2" type="ORF">MGWOODY_Tha2391</name>
</gene>
<proteinExistence type="predicted"/>
<keyword evidence="1" id="KW-0812">Transmembrane</keyword>
<evidence type="ECO:0000256" key="1">
    <source>
        <dbReference type="SAM" id="Phobius"/>
    </source>
</evidence>
<dbReference type="EMBL" id="CZQC01000052">
    <property type="protein sequence ID" value="CUS41768.1"/>
    <property type="molecule type" value="Genomic_DNA"/>
</dbReference>
<name>A0A160TDK6_9ZZZZ</name>
<dbReference type="Pfam" id="PF04612">
    <property type="entry name" value="T2SSM"/>
    <property type="match status" value="1"/>
</dbReference>
<dbReference type="GO" id="GO:0015627">
    <property type="term" value="C:type II protein secretion system complex"/>
    <property type="evidence" value="ECO:0007669"/>
    <property type="project" value="InterPro"/>
</dbReference>
<protein>
    <submittedName>
        <fullName evidence="2">MSHA biogenesis protein MshJ</fullName>
    </submittedName>
</protein>
<sequence length="221" mass="25719">MTPLWWKHPQVERALNAYRGLSEREQKLVLITAHVVVGMLLIWVLLLPIWESAHAELKQTNEVVATNQRQQAHLERLQNSPVIDLNQPIRNELAEFQLQQSRLDNRIAALTNSLVSPEHMVAVLEQLLMQDKRLRLISLQNLPQTDVDLGEEYADVELYRHGVRVKMTATYDSLVAYLKRLDSLPWKVYWQALEYRVDKYPDGELVLEIFTISTREDMLGV</sequence>
<feature type="transmembrane region" description="Helical" evidence="1">
    <location>
        <begin position="28"/>
        <end position="50"/>
    </location>
</feature>
<reference evidence="2" key="1">
    <citation type="submission" date="2015-10" db="EMBL/GenBank/DDBJ databases">
        <authorList>
            <person name="Gilbert D.G."/>
        </authorList>
    </citation>
    <scope>NUCLEOTIDE SEQUENCE</scope>
</reference>
<organism evidence="2">
    <name type="scientific">hydrothermal vent metagenome</name>
    <dbReference type="NCBI Taxonomy" id="652676"/>
    <lineage>
        <taxon>unclassified sequences</taxon>
        <taxon>metagenomes</taxon>
        <taxon>ecological metagenomes</taxon>
    </lineage>
</organism>
<accession>A0A160TDK6</accession>
<keyword evidence="1" id="KW-1133">Transmembrane helix</keyword>